<feature type="region of interest" description="Disordered" evidence="1">
    <location>
        <begin position="1"/>
        <end position="24"/>
    </location>
</feature>
<dbReference type="EMBL" id="KI966425">
    <property type="protein sequence ID" value="EWC45693.1"/>
    <property type="molecule type" value="Genomic_DNA"/>
</dbReference>
<feature type="compositionally biased region" description="Basic and acidic residues" evidence="1">
    <location>
        <begin position="116"/>
        <end position="127"/>
    </location>
</feature>
<feature type="compositionally biased region" description="Gly residues" evidence="1">
    <location>
        <begin position="347"/>
        <end position="363"/>
    </location>
</feature>
<accession>W7I0F1</accession>
<reference evidence="2 3" key="1">
    <citation type="submission" date="2013-05" db="EMBL/GenBank/DDBJ databases">
        <title>Drechslerella stenobrocha genome reveals carnivorous origination and mechanical trapping mechanism of predatory fungi.</title>
        <authorList>
            <person name="Liu X."/>
            <person name="Zhang W."/>
            <person name="Liu K."/>
        </authorList>
    </citation>
    <scope>NUCLEOTIDE SEQUENCE [LARGE SCALE GENOMIC DNA]</scope>
    <source>
        <strain evidence="2 3">248</strain>
    </source>
</reference>
<feature type="region of interest" description="Disordered" evidence="1">
    <location>
        <begin position="116"/>
        <end position="186"/>
    </location>
</feature>
<evidence type="ECO:0000313" key="2">
    <source>
        <dbReference type="EMBL" id="EWC45693.1"/>
    </source>
</evidence>
<dbReference type="OrthoDB" id="5413443at2759"/>
<sequence length="548" mass="59651">MSSQNKDIPGNIKDTPGNIKGPCDKVGATAASAKQLIESQLPDSVDDAIRKIKMIAAERVRQKATAARVAIAAGLNGPPQNSASGLKVTDQDINTLISTAANLSVGTVGAAKNEEGHKFDTKDEASHKKILGPQGNSHQSVPPNDIKPSSAQTQGPLTGSKLGVLTAPKSRPKSSEPKLPQTEDGFSPQPWVKRRYTISQLLLLGEIVPYVICSRDRFNIQIFAYDIIHIPGLGNESTGNPVVDHQILTLNLRTELIGFQFFTTYGYRYIDRFKSSDHTLYVKGLWVEVRGSAGLRDHGGYRNAYRPKQYDVCVREGLIKEDQEAEGMSSTTAAHHFVASPYRGRGSRGGSRGSGGYRGGSSRGGHRSIFSSASTEQPFWKENTIALPNTYAYNGLQTPMFSNGTPGVPFKEVGIPPGFPTNYSGFQPARFDLERGAEAGTAHNSPSSRAGIQPARFDFEKKRAEFTNKWGDIYGYAVQDQVEKPVEKPKGLEGASTTQEQQIQYIQYMIQYPLAPVLSTTQAAGFFMSTAELARGQSPPFKEIMDMN</sequence>
<evidence type="ECO:0000313" key="3">
    <source>
        <dbReference type="Proteomes" id="UP000024837"/>
    </source>
</evidence>
<protein>
    <submittedName>
        <fullName evidence="2">Uncharacterized protein</fullName>
    </submittedName>
</protein>
<dbReference type="AlphaFoldDB" id="W7I0F1"/>
<dbReference type="HOGENOM" id="CLU_496976_0_0_1"/>
<organism evidence="2 3">
    <name type="scientific">Drechslerella stenobrocha 248</name>
    <dbReference type="NCBI Taxonomy" id="1043628"/>
    <lineage>
        <taxon>Eukaryota</taxon>
        <taxon>Fungi</taxon>
        <taxon>Dikarya</taxon>
        <taxon>Ascomycota</taxon>
        <taxon>Pezizomycotina</taxon>
        <taxon>Orbiliomycetes</taxon>
        <taxon>Orbiliales</taxon>
        <taxon>Orbiliaceae</taxon>
        <taxon>Drechslerella</taxon>
    </lineage>
</organism>
<gene>
    <name evidence="2" type="ORF">DRE_05254</name>
</gene>
<feature type="compositionally biased region" description="Polar residues" evidence="1">
    <location>
        <begin position="134"/>
        <end position="157"/>
    </location>
</feature>
<name>W7I0F1_9PEZI</name>
<feature type="region of interest" description="Disordered" evidence="1">
    <location>
        <begin position="339"/>
        <end position="374"/>
    </location>
</feature>
<dbReference type="Proteomes" id="UP000024837">
    <property type="component" value="Unassembled WGS sequence"/>
</dbReference>
<keyword evidence="3" id="KW-1185">Reference proteome</keyword>
<evidence type="ECO:0000256" key="1">
    <source>
        <dbReference type="SAM" id="MobiDB-lite"/>
    </source>
</evidence>
<proteinExistence type="predicted"/>